<keyword evidence="4 7" id="KW-1133">Transmembrane helix</keyword>
<dbReference type="STRING" id="285473.A4G23_04413"/>
<dbReference type="InterPro" id="IPR003838">
    <property type="entry name" value="ABC3_permease_C"/>
</dbReference>
<keyword evidence="2" id="KW-1003">Cell membrane</keyword>
<evidence type="ECO:0000256" key="2">
    <source>
        <dbReference type="ARBA" id="ARBA00022475"/>
    </source>
</evidence>
<proteinExistence type="inferred from homology"/>
<evidence type="ECO:0000256" key="1">
    <source>
        <dbReference type="ARBA" id="ARBA00004651"/>
    </source>
</evidence>
<dbReference type="PATRIC" id="fig|285473.5.peg.4636"/>
<dbReference type="PANTHER" id="PTHR30572:SF4">
    <property type="entry name" value="ABC TRANSPORTER PERMEASE YTRF"/>
    <property type="match status" value="1"/>
</dbReference>
<name>A0A1D8G7U5_9ACTN</name>
<feature type="transmembrane region" description="Helical" evidence="7">
    <location>
        <begin position="356"/>
        <end position="381"/>
    </location>
</feature>
<dbReference type="GO" id="GO:0005886">
    <property type="term" value="C:plasma membrane"/>
    <property type="evidence" value="ECO:0007669"/>
    <property type="project" value="UniProtKB-SubCell"/>
</dbReference>
<evidence type="ECO:0000259" key="8">
    <source>
        <dbReference type="Pfam" id="PF02687"/>
    </source>
</evidence>
<keyword evidence="5 7" id="KW-0472">Membrane</keyword>
<feature type="transmembrane region" description="Helical" evidence="7">
    <location>
        <begin position="408"/>
        <end position="428"/>
    </location>
</feature>
<dbReference type="InterPro" id="IPR050250">
    <property type="entry name" value="Macrolide_Exporter_MacB"/>
</dbReference>
<evidence type="ECO:0000313" key="10">
    <source>
        <dbReference type="Proteomes" id="UP000095349"/>
    </source>
</evidence>
<feature type="domain" description="ABC3 transporter permease C-terminal" evidence="8">
    <location>
        <begin position="268"/>
        <end position="389"/>
    </location>
</feature>
<dbReference type="RefSeq" id="WP_203233031.1">
    <property type="nucleotide sequence ID" value="NZ_CP017316.1"/>
</dbReference>
<evidence type="ECO:0000313" key="9">
    <source>
        <dbReference type="EMBL" id="AOT61525.1"/>
    </source>
</evidence>
<feature type="transmembrane region" description="Helical" evidence="7">
    <location>
        <begin position="811"/>
        <end position="830"/>
    </location>
</feature>
<dbReference type="EC" id="3.6.3.-" evidence="9"/>
<evidence type="ECO:0000256" key="4">
    <source>
        <dbReference type="ARBA" id="ARBA00022989"/>
    </source>
</evidence>
<feature type="transmembrane region" description="Helical" evidence="7">
    <location>
        <begin position="488"/>
        <end position="507"/>
    </location>
</feature>
<feature type="transmembrane region" description="Helical" evidence="7">
    <location>
        <begin position="769"/>
        <end position="791"/>
    </location>
</feature>
<evidence type="ECO:0000256" key="7">
    <source>
        <dbReference type="SAM" id="Phobius"/>
    </source>
</evidence>
<sequence length="848" mass="86888">MTVFGIAWKTLRARKAAFFGAFVALFCGTVVIAASGILVESGLRTSVRPERYAGAAVMVGGDQTLRIPGGDFTVRETLPERARLKESTLRAVARVPGVERAVGEHSFAAVVPGAATGPLYGHGWDSAVLGPFRLSEGEAPASATDVVLDPAVAEAAGARVGGRITVVVESVPARYRVSGIAAPADGAGLDRQSALFFTPATASRLSGHPGAFDAVGVLAADGADAEALADRIEKAVPGTVAYTGDDRSRLEFPDIGSSSGLLLLVATSFGGMAAFVAMFVVAGTLGLSVDQRRREFAVLRAIGSTPRQVYKLVLSEALLVAVVAGVLGCAPGAAVAELLRGLFAGLGAIPDDLPLVVGPAPMVAALVLGVATALVAGLIAAHRPARINPVDAFGEAAVERRGLPVWRVMLGLVLLGVGTLSAVMPLVVRSELGAAGAGGAALIGLVGLSLLGPLVVRALVAVLALPLRASRVSGFLAASNSAAAARRMSSAVMPLVLAIGFSVTLVYTQTTMSAVAGRQVEEGLGADYVVGDGGSGGLAPRVVEQVRAVGDVEVATAVSTSKAFMSVTVFEDKELAGFSLRGVTPEKLSRTIDLGVVDGDIGHLRGRTLAMEDTQASLLGASVGEQVELYLGDGTPTRLKLVATYERAMGFGEMTVPQEVLTGHTTARAPGQLLVRVRDGGDHAAVGAALRALAEKHPSLSVSDREGFSAGVREEATLAAWINLAGLAMILAYIAIAVVNTLVVATAARSREFALMRLIGMTRGQVIRTLRWESLLMCSIAVLLGTAMTVLPLGALSVAFLGRPQPAGSPLIYLAVVAAAVVLGMVSTMLPVRLALRARPVEAIGVRE</sequence>
<dbReference type="KEGG" id="srn:A4G23_04413"/>
<accession>A0A1D8G7U5</accession>
<dbReference type="GO" id="GO:0016787">
    <property type="term" value="F:hydrolase activity"/>
    <property type="evidence" value="ECO:0007669"/>
    <property type="project" value="UniProtKB-KW"/>
</dbReference>
<protein>
    <submittedName>
        <fullName evidence="9">Macrolide export ATP-binding/permease protein MacB</fullName>
        <ecNumber evidence="9">3.6.3.-</ecNumber>
    </submittedName>
</protein>
<evidence type="ECO:0000256" key="6">
    <source>
        <dbReference type="ARBA" id="ARBA00038076"/>
    </source>
</evidence>
<dbReference type="AlphaFoldDB" id="A0A1D8G7U5"/>
<dbReference type="EMBL" id="CP017316">
    <property type="protein sequence ID" value="AOT61525.1"/>
    <property type="molecule type" value="Genomic_DNA"/>
</dbReference>
<feature type="transmembrane region" description="Helical" evidence="7">
    <location>
        <begin position="309"/>
        <end position="336"/>
    </location>
</feature>
<evidence type="ECO:0000256" key="5">
    <source>
        <dbReference type="ARBA" id="ARBA00023136"/>
    </source>
</evidence>
<dbReference type="Proteomes" id="UP000095349">
    <property type="component" value="Chromosome"/>
</dbReference>
<feature type="transmembrane region" description="Helical" evidence="7">
    <location>
        <begin position="718"/>
        <end position="748"/>
    </location>
</feature>
<gene>
    <name evidence="9" type="primary">macB_3</name>
    <name evidence="9" type="ORF">A4G23_04413</name>
</gene>
<comment type="similarity">
    <text evidence="6">Belongs to the ABC-4 integral membrane protein family.</text>
</comment>
<feature type="domain" description="ABC3 transporter permease C-terminal" evidence="8">
    <location>
        <begin position="727"/>
        <end position="838"/>
    </location>
</feature>
<reference evidence="9 10" key="1">
    <citation type="submission" date="2016-09" db="EMBL/GenBank/DDBJ databases">
        <title>Streptomyces rubrolavendulae MJM4426 Genome sequencing and assembly.</title>
        <authorList>
            <person name="Kim J.-G."/>
        </authorList>
    </citation>
    <scope>NUCLEOTIDE SEQUENCE [LARGE SCALE GENOMIC DNA]</scope>
    <source>
        <strain evidence="9 10">MJM4426</strain>
    </source>
</reference>
<organism evidence="9 10">
    <name type="scientific">Streptomyces rubrolavendulae</name>
    <dbReference type="NCBI Taxonomy" id="285473"/>
    <lineage>
        <taxon>Bacteria</taxon>
        <taxon>Bacillati</taxon>
        <taxon>Actinomycetota</taxon>
        <taxon>Actinomycetes</taxon>
        <taxon>Kitasatosporales</taxon>
        <taxon>Streptomycetaceae</taxon>
        <taxon>Streptomyces</taxon>
    </lineage>
</organism>
<keyword evidence="9" id="KW-0378">Hydrolase</keyword>
<dbReference type="GO" id="GO:0005524">
    <property type="term" value="F:ATP binding"/>
    <property type="evidence" value="ECO:0007669"/>
    <property type="project" value="UniProtKB-KW"/>
</dbReference>
<comment type="subcellular location">
    <subcellularLocation>
        <location evidence="1">Cell membrane</location>
        <topology evidence="1">Multi-pass membrane protein</topology>
    </subcellularLocation>
</comment>
<keyword evidence="9" id="KW-0067">ATP-binding</keyword>
<keyword evidence="3 7" id="KW-0812">Transmembrane</keyword>
<feature type="transmembrane region" description="Helical" evidence="7">
    <location>
        <begin position="440"/>
        <end position="467"/>
    </location>
</feature>
<keyword evidence="9" id="KW-0547">Nucleotide-binding</keyword>
<dbReference type="PANTHER" id="PTHR30572">
    <property type="entry name" value="MEMBRANE COMPONENT OF TRANSPORTER-RELATED"/>
    <property type="match status" value="1"/>
</dbReference>
<dbReference type="GO" id="GO:0022857">
    <property type="term" value="F:transmembrane transporter activity"/>
    <property type="evidence" value="ECO:0007669"/>
    <property type="project" value="TreeGrafter"/>
</dbReference>
<keyword evidence="10" id="KW-1185">Reference proteome</keyword>
<evidence type="ECO:0000256" key="3">
    <source>
        <dbReference type="ARBA" id="ARBA00022692"/>
    </source>
</evidence>
<feature type="transmembrane region" description="Helical" evidence="7">
    <location>
        <begin position="261"/>
        <end position="288"/>
    </location>
</feature>
<dbReference type="Pfam" id="PF02687">
    <property type="entry name" value="FtsX"/>
    <property type="match status" value="2"/>
</dbReference>